<accession>A0A840KL38</accession>
<protein>
    <recommendedName>
        <fullName evidence="3">WG repeat protein</fullName>
    </recommendedName>
</protein>
<dbReference type="Proteomes" id="UP000592180">
    <property type="component" value="Unassembled WGS sequence"/>
</dbReference>
<evidence type="ECO:0008006" key="3">
    <source>
        <dbReference type="Google" id="ProtNLM"/>
    </source>
</evidence>
<dbReference type="RefSeq" id="WP_184190619.1">
    <property type="nucleotide sequence ID" value="NZ_JACHLE010000004.1"/>
</dbReference>
<dbReference type="AlphaFoldDB" id="A0A840KL38"/>
<dbReference type="EMBL" id="JACHLE010000004">
    <property type="protein sequence ID" value="MBB4807582.1"/>
    <property type="molecule type" value="Genomic_DNA"/>
</dbReference>
<gene>
    <name evidence="1" type="ORF">HNP38_002888</name>
</gene>
<reference evidence="1 2" key="1">
    <citation type="submission" date="2020-08" db="EMBL/GenBank/DDBJ databases">
        <title>Functional genomics of gut bacteria from endangered species of beetles.</title>
        <authorList>
            <person name="Carlos-Shanley C."/>
        </authorList>
    </citation>
    <scope>NUCLEOTIDE SEQUENCE [LARGE SCALE GENOMIC DNA]</scope>
    <source>
        <strain evidence="1 2">S00151</strain>
    </source>
</reference>
<evidence type="ECO:0000313" key="2">
    <source>
        <dbReference type="Proteomes" id="UP000592180"/>
    </source>
</evidence>
<name>A0A840KL38_9FLAO</name>
<dbReference type="InterPro" id="IPR032774">
    <property type="entry name" value="WG_beta_rep"/>
</dbReference>
<organism evidence="1 2">
    <name type="scientific">Chryseobacterium defluvii</name>
    <dbReference type="NCBI Taxonomy" id="160396"/>
    <lineage>
        <taxon>Bacteria</taxon>
        <taxon>Pseudomonadati</taxon>
        <taxon>Bacteroidota</taxon>
        <taxon>Flavobacteriia</taxon>
        <taxon>Flavobacteriales</taxon>
        <taxon>Weeksellaceae</taxon>
        <taxon>Chryseobacterium group</taxon>
        <taxon>Chryseobacterium</taxon>
    </lineage>
</organism>
<dbReference type="Pfam" id="PF14903">
    <property type="entry name" value="WG_beta_rep"/>
    <property type="match status" value="1"/>
</dbReference>
<proteinExistence type="predicted"/>
<sequence>MKKLFILIFYLISLLIYSQEFRIPFRSKNLWGFADKTGKIKVTPKYDSVSISNDNLRWFVYKNNKTGVIDSSGNEKLATEYDSIERKPLHSRDNDFYLFKNKKTGYADIGGKIIFPCDYKEIVACNEILIGKISNFFIQRENGSFWELQGYNHDIQINQIQEFENFYEGNYSIKKNNKWGFYNVSLKKWIFNAEYDEIGSLHYKDFYEKKKEYSDYRYFAKKGDTYYLCTEDFKIAEFKNKYDDFFEDKRSAAKTYSTVFRDSGEPEKKSFTQNNSDFSKVYRLSSYSGGPGQIKILHEKNKFGLQIADPYEEKKILPKYDEIQLIAEGGSHRNEVAFFRKKDKWGIFDLKKFVWVTEVAYNDIILSKIRNILLVKDKKNIGLFEINDGRTDFDTQFIPPIYEKFSTIQYARSLDDNYKSFHVYFFIKNGKIYPVGMNGVQFYQD</sequence>
<keyword evidence="2" id="KW-1185">Reference proteome</keyword>
<evidence type="ECO:0000313" key="1">
    <source>
        <dbReference type="EMBL" id="MBB4807582.1"/>
    </source>
</evidence>
<comment type="caution">
    <text evidence="1">The sequence shown here is derived from an EMBL/GenBank/DDBJ whole genome shotgun (WGS) entry which is preliminary data.</text>
</comment>